<sequence length="137" mass="15538">MAATAALTALAALGLGLLGVWRLWGRPRQEGSRSRTLLLTAHPDDEAVFFVPTVLGLARQRWRVSLLCLSADERTEAQRSEVTHPRLHSRRGGSRIRTQVLLTPRPMLYLEITTIKEKFARKNSYRAVMFWGSRLPM</sequence>
<reference evidence="3" key="3">
    <citation type="submission" date="2025-09" db="UniProtKB">
        <authorList>
            <consortium name="Ensembl"/>
        </authorList>
    </citation>
    <scope>IDENTIFICATION</scope>
    <source>
        <strain evidence="3">Glennie</strain>
    </source>
</reference>
<dbReference type="PANTHER" id="PTHR12993:SF11">
    <property type="entry name" value="N-ACETYLGLUCOSAMINYL-PHOSPHATIDYLINOSITOL DE-N-ACETYLASE"/>
    <property type="match status" value="1"/>
</dbReference>
<dbReference type="InParanoid" id="A0A6I8NKZ7"/>
<dbReference type="AlphaFoldDB" id="A0A6I8NKZ7"/>
<dbReference type="GO" id="GO:0005783">
    <property type="term" value="C:endoplasmic reticulum"/>
    <property type="evidence" value="ECO:0000318"/>
    <property type="project" value="GO_Central"/>
</dbReference>
<evidence type="ECO:0000256" key="1">
    <source>
        <dbReference type="ARBA" id="ARBA00006066"/>
    </source>
</evidence>
<comment type="similarity">
    <text evidence="1">Belongs to the PIGL family.</text>
</comment>
<evidence type="ECO:0000313" key="3">
    <source>
        <dbReference type="Ensembl" id="ENSOANP00000041859.1"/>
    </source>
</evidence>
<evidence type="ECO:0000256" key="2">
    <source>
        <dbReference type="ARBA" id="ARBA00012176"/>
    </source>
</evidence>
<keyword evidence="4" id="KW-1185">Reference proteome</keyword>
<dbReference type="PANTHER" id="PTHR12993">
    <property type="entry name" value="N-ACETYLGLUCOSAMINYL-PHOSPHATIDYLINOSITOL DE-N-ACETYLASE-RELATED"/>
    <property type="match status" value="1"/>
</dbReference>
<dbReference type="InterPro" id="IPR003737">
    <property type="entry name" value="GlcNAc_PI_deacetylase-related"/>
</dbReference>
<accession>A0A6I8NKZ7</accession>
<evidence type="ECO:0000313" key="4">
    <source>
        <dbReference type="Proteomes" id="UP000002279"/>
    </source>
</evidence>
<dbReference type="EC" id="3.5.1.89" evidence="2"/>
<organism evidence="3 4">
    <name type="scientific">Ornithorhynchus anatinus</name>
    <name type="common">Duckbill platypus</name>
    <dbReference type="NCBI Taxonomy" id="9258"/>
    <lineage>
        <taxon>Eukaryota</taxon>
        <taxon>Metazoa</taxon>
        <taxon>Chordata</taxon>
        <taxon>Craniata</taxon>
        <taxon>Vertebrata</taxon>
        <taxon>Euteleostomi</taxon>
        <taxon>Mammalia</taxon>
        <taxon>Monotremata</taxon>
        <taxon>Ornithorhynchidae</taxon>
        <taxon>Ornithorhynchus</taxon>
    </lineage>
</organism>
<dbReference type="Gene3D" id="3.40.50.10320">
    <property type="entry name" value="LmbE-like"/>
    <property type="match status" value="1"/>
</dbReference>
<dbReference type="InterPro" id="IPR024078">
    <property type="entry name" value="LmbE-like_dom_sf"/>
</dbReference>
<reference evidence="3 4" key="1">
    <citation type="journal article" date="2008" name="Nature">
        <title>Genome analysis of the platypus reveals unique signatures of evolution.</title>
        <authorList>
            <person name="Warren W.C."/>
            <person name="Hillier L.W."/>
            <person name="Marshall Graves J.A."/>
            <person name="Birney E."/>
            <person name="Ponting C.P."/>
            <person name="Grutzner F."/>
            <person name="Belov K."/>
            <person name="Miller W."/>
            <person name="Clarke L."/>
            <person name="Chinwalla A.T."/>
            <person name="Yang S.P."/>
            <person name="Heger A."/>
            <person name="Locke D.P."/>
            <person name="Miethke P."/>
            <person name="Waters P.D."/>
            <person name="Veyrunes F."/>
            <person name="Fulton L."/>
            <person name="Fulton B."/>
            <person name="Graves T."/>
            <person name="Wallis J."/>
            <person name="Puente X.S."/>
            <person name="Lopez-Otin C."/>
            <person name="Ordonez G.R."/>
            <person name="Eichler E.E."/>
            <person name="Chen L."/>
            <person name="Cheng Z."/>
            <person name="Deakin J.E."/>
            <person name="Alsop A."/>
            <person name="Thompson K."/>
            <person name="Kirby P."/>
            <person name="Papenfuss A.T."/>
            <person name="Wakefield M.J."/>
            <person name="Olender T."/>
            <person name="Lancet D."/>
            <person name="Huttley G.A."/>
            <person name="Smit A.F."/>
            <person name="Pask A."/>
            <person name="Temple-Smith P."/>
            <person name="Batzer M.A."/>
            <person name="Walker J.A."/>
            <person name="Konkel M.K."/>
            <person name="Harris R.S."/>
            <person name="Whittington C.M."/>
            <person name="Wong E.S."/>
            <person name="Gemmell N.J."/>
            <person name="Buschiazzo E."/>
            <person name="Vargas Jentzsch I.M."/>
            <person name="Merkel A."/>
            <person name="Schmitz J."/>
            <person name="Zemann A."/>
            <person name="Churakov G."/>
            <person name="Kriegs J.O."/>
            <person name="Brosius J."/>
            <person name="Murchison E.P."/>
            <person name="Sachidanandam R."/>
            <person name="Smith C."/>
            <person name="Hannon G.J."/>
            <person name="Tsend-Ayush E."/>
            <person name="McMillan D."/>
            <person name="Attenborough R."/>
            <person name="Rens W."/>
            <person name="Ferguson-Smith M."/>
            <person name="Lefevre C.M."/>
            <person name="Sharp J.A."/>
            <person name="Nicholas K.R."/>
            <person name="Ray D.A."/>
            <person name="Kube M."/>
            <person name="Reinhardt R."/>
            <person name="Pringle T.H."/>
            <person name="Taylor J."/>
            <person name="Jones R.C."/>
            <person name="Nixon B."/>
            <person name="Dacheux J.L."/>
            <person name="Niwa H."/>
            <person name="Sekita Y."/>
            <person name="Huang X."/>
            <person name="Stark A."/>
            <person name="Kheradpour P."/>
            <person name="Kellis M."/>
            <person name="Flicek P."/>
            <person name="Chen Y."/>
            <person name="Webber C."/>
            <person name="Hardison R."/>
            <person name="Nelson J."/>
            <person name="Hallsworth-Pepin K."/>
            <person name="Delehaunty K."/>
            <person name="Markovic C."/>
            <person name="Minx P."/>
            <person name="Feng Y."/>
            <person name="Kremitzki C."/>
            <person name="Mitreva M."/>
            <person name="Glasscock J."/>
            <person name="Wylie T."/>
            <person name="Wohldmann P."/>
            <person name="Thiru P."/>
            <person name="Nhan M.N."/>
            <person name="Pohl C.S."/>
            <person name="Smith S.M."/>
            <person name="Hou S."/>
            <person name="Nefedov M."/>
            <person name="de Jong P.J."/>
            <person name="Renfree M.B."/>
            <person name="Mardis E.R."/>
            <person name="Wilson R.K."/>
        </authorList>
    </citation>
    <scope>NUCLEOTIDE SEQUENCE [LARGE SCALE GENOMIC DNA]</scope>
    <source>
        <strain evidence="3 4">Glennie</strain>
    </source>
</reference>
<dbReference type="SUPFAM" id="SSF102588">
    <property type="entry name" value="LmbE-like"/>
    <property type="match status" value="1"/>
</dbReference>
<proteinExistence type="inferred from homology"/>
<dbReference type="GO" id="GO:0000225">
    <property type="term" value="F:N-acetylglucosaminylphosphatidylinositol deacetylase activity"/>
    <property type="evidence" value="ECO:0000318"/>
    <property type="project" value="GO_Central"/>
</dbReference>
<dbReference type="Proteomes" id="UP000002279">
    <property type="component" value="Chromosome X1"/>
</dbReference>
<dbReference type="Pfam" id="PF02585">
    <property type="entry name" value="PIG-L"/>
    <property type="match status" value="1"/>
</dbReference>
<dbReference type="Ensembl" id="ENSOANT00000052320.1">
    <property type="protein sequence ID" value="ENSOANP00000041859.1"/>
    <property type="gene ID" value="ENSOANG00000041605.1"/>
</dbReference>
<dbReference type="Bgee" id="ENSOANG00000041605">
    <property type="expression patterns" value="Expressed in heart"/>
</dbReference>
<name>A0A6I8NKZ7_ORNAN</name>
<reference evidence="3" key="2">
    <citation type="submission" date="2025-08" db="UniProtKB">
        <authorList>
            <consortium name="Ensembl"/>
        </authorList>
    </citation>
    <scope>IDENTIFICATION</scope>
    <source>
        <strain evidence="3">Glennie</strain>
    </source>
</reference>
<protein>
    <recommendedName>
        <fullName evidence="2">N-acetylglucosaminylphosphatidylinositol deacetylase</fullName>
        <ecNumber evidence="2">3.5.1.89</ecNumber>
    </recommendedName>
</protein>